<feature type="compositionally biased region" description="Polar residues" evidence="1">
    <location>
        <begin position="276"/>
        <end position="290"/>
    </location>
</feature>
<feature type="transmembrane region" description="Helical" evidence="2">
    <location>
        <begin position="141"/>
        <end position="161"/>
    </location>
</feature>
<dbReference type="RefSeq" id="WP_016443238.1">
    <property type="nucleotide sequence ID" value="NZ_CAMXYX010000016.1"/>
</dbReference>
<feature type="region of interest" description="Disordered" evidence="1">
    <location>
        <begin position="1"/>
        <end position="21"/>
    </location>
</feature>
<evidence type="ECO:0000256" key="2">
    <source>
        <dbReference type="SAM" id="Phobius"/>
    </source>
</evidence>
<feature type="compositionally biased region" description="Low complexity" evidence="1">
    <location>
        <begin position="213"/>
        <end position="226"/>
    </location>
</feature>
<feature type="compositionally biased region" description="Low complexity" evidence="1">
    <location>
        <begin position="181"/>
        <end position="194"/>
    </location>
</feature>
<feature type="transmembrane region" description="Helical" evidence="2">
    <location>
        <begin position="33"/>
        <end position="52"/>
    </location>
</feature>
<name>A0ABT5V812_9ACTO</name>
<feature type="region of interest" description="Disordered" evidence="1">
    <location>
        <begin position="181"/>
        <end position="290"/>
    </location>
</feature>
<evidence type="ECO:0000313" key="4">
    <source>
        <dbReference type="Proteomes" id="UP001219297"/>
    </source>
</evidence>
<feature type="compositionally biased region" description="Low complexity" evidence="1">
    <location>
        <begin position="234"/>
        <end position="258"/>
    </location>
</feature>
<proteinExistence type="predicted"/>
<comment type="caution">
    <text evidence="3">The sequence shown here is derived from an EMBL/GenBank/DDBJ whole genome shotgun (WGS) entry which is preliminary data.</text>
</comment>
<reference evidence="3 4" key="1">
    <citation type="submission" date="2023-02" db="EMBL/GenBank/DDBJ databases">
        <title>Defining the Infant Male Urobiome and Moving Towards Mechanisms in Urobiome Research.</title>
        <authorList>
            <person name="Reasoner S."/>
            <person name="Flores V."/>
            <person name="Van Horn G."/>
            <person name="Morales G."/>
            <person name="Peard L."/>
            <person name="Abelson B."/>
            <person name="Manuel C."/>
            <person name="Lee J."/>
            <person name="Baker B."/>
            <person name="Williams T."/>
            <person name="Schmitz J."/>
            <person name="Clayton D."/>
            <person name="Hadjifrangiskou M."/>
        </authorList>
    </citation>
    <scope>NUCLEOTIDE SEQUENCE [LARGE SCALE GENOMIC DNA]</scope>
    <source>
        <strain evidence="3 4">AS1053</strain>
    </source>
</reference>
<evidence type="ECO:0000313" key="3">
    <source>
        <dbReference type="EMBL" id="MDE1657105.1"/>
    </source>
</evidence>
<evidence type="ECO:0000256" key="1">
    <source>
        <dbReference type="SAM" id="MobiDB-lite"/>
    </source>
</evidence>
<gene>
    <name evidence="3" type="ORF">PWJ81_08495</name>
</gene>
<feature type="compositionally biased region" description="Gly residues" evidence="1">
    <location>
        <begin position="195"/>
        <end position="212"/>
    </location>
</feature>
<dbReference type="EMBL" id="JARBHI010000024">
    <property type="protein sequence ID" value="MDE1657105.1"/>
    <property type="molecule type" value="Genomic_DNA"/>
</dbReference>
<accession>A0ABT5V812</accession>
<feature type="transmembrane region" description="Helical" evidence="2">
    <location>
        <begin position="72"/>
        <end position="95"/>
    </location>
</feature>
<feature type="compositionally biased region" description="Pro residues" evidence="1">
    <location>
        <begin position="12"/>
        <end position="21"/>
    </location>
</feature>
<keyword evidence="2" id="KW-0812">Transmembrane</keyword>
<organism evidence="3 4">
    <name type="scientific">Actinotignum sanguinis</name>
    <dbReference type="NCBI Taxonomy" id="1445614"/>
    <lineage>
        <taxon>Bacteria</taxon>
        <taxon>Bacillati</taxon>
        <taxon>Actinomycetota</taxon>
        <taxon>Actinomycetes</taxon>
        <taxon>Actinomycetales</taxon>
        <taxon>Actinomycetaceae</taxon>
        <taxon>Actinotignum</taxon>
    </lineage>
</organism>
<dbReference type="Proteomes" id="UP001219297">
    <property type="component" value="Unassembled WGS sequence"/>
</dbReference>
<keyword evidence="2" id="KW-0472">Membrane</keyword>
<keyword evidence="4" id="KW-1185">Reference proteome</keyword>
<sequence length="290" mass="29532">MSTQYPGYAQQPVPPSYPVPSAPKRGTGALRGLAALTTALSIALIILCFTPALARGEDNASIIGLANPGGVWLPVLVYGCGVLLALLAGVLGLFTTGRAAQAFSWLAPLGGAITLGGLVALSLDSSVGALREFGAQYTALFWATGALALILALTGIAQGVAAGTAAKKSARPAYPGYPNYPGYPSPASQQTYGQGYPGYPGQGYPGQAGPAGQGYPAQGAPVPGYPQGYGQGYPGQAQYQGQSQYQGQPAYQGQTQPYRQAYAQPGQNYGKPAAQTEPSGQTPESESPQS</sequence>
<feature type="transmembrane region" description="Helical" evidence="2">
    <location>
        <begin position="102"/>
        <end position="121"/>
    </location>
</feature>
<protein>
    <submittedName>
        <fullName evidence="3">Uncharacterized protein</fullName>
    </submittedName>
</protein>
<keyword evidence="2" id="KW-1133">Transmembrane helix</keyword>